<dbReference type="EMBL" id="MFYX01000157">
    <property type="protein sequence ID" value="OGJ99907.1"/>
    <property type="molecule type" value="Genomic_DNA"/>
</dbReference>
<accession>A0A1F7EZV1</accession>
<dbReference type="Pfam" id="PF13205">
    <property type="entry name" value="Big_5"/>
    <property type="match status" value="1"/>
</dbReference>
<evidence type="ECO:0000256" key="1">
    <source>
        <dbReference type="ARBA" id="ARBA00022729"/>
    </source>
</evidence>
<sequence length="1536" mass="165730">MVLCALSLASASNVQIIDLSDTVNTGNCALSGGALVPQIDTIKYARVGPDTSIAYVGTSGHQPAWQTVISPSTGRFIISYIVFKTRVGNTEGNYYMERRLQLFPETDSLALYDVYENVTSHDNATGTYLTKAIMLSTGAMQVIGGYSTESIIGQNNRVYRICQPSGGTTDSLAIIDTIAEFPLNTFYVRTDDSYTPALNKIYPGYCLNATGDTLYAAYTLSNSTNVKAAAIRLAGRNSSVRVRNTTVFAGDGTSLYDLGIARDPASGRFLITSLKGSTTLLACLTNPELTLLDTASLQTTINPFQLQARNIRVIALGNDHFAIAYWKGNNGASGVYMEIVDASSGDIQSVRVDTLEHGIGIIPSFSLCNGLLAVAWLKDPNAGTANTGQIYGRIYQIVAGMPGDCFYDGPLSSSSTITESYLSPPGNFRSSISLDSAGNLVTLYIKPDNKVYASAWSSIRYFVDSAYVELRPDSIDETGWGSLAADSIMYSNFRFASIGSGGSVSIGFRQGPASVLAGLFSTVDSNSVIGPVPGPYYQFSAILRGDSTLYPRVAAISFDFNVKPAGARIDSVALNSSAFGPAPDTVKVRSRMDTLRLFASARDYDNASAATLYFTGYNLDRSIIAVQSGPMQYADTVICLPLDHGDTVYTLKFSMTDTTGWGSDSFSQHIEVYNVPPVLSFKDTVYFEGGFRTPAVAQGETLHVFKRQRTAIAAWSVDTNDNNNVDVRSWLDAVSHAAALGNDSLRDSITGFYDTALYAISVHDPNTFDSISFWVAAYNDPAHDSIGFASYNTTDIEVQARAIAANDTVFILDSAYIRIGAAASDSNESDVRHTLLFNGVPMKSGQGLLFSDTLYADSVNGVDTVRIAVSDSFSSDTVTFFVRVNHAPFVTGLTYVNQGLPLADSARVLVVNGIPDTFDFFARDPDILVDDSLSFTMVIDGVADTTVTLQDSVVRFIRHASMNDTSALCIIHDQSGVADSITVFFLYPSFFFGPSFSGDSLYFADSITLYVTREAATRTGVNVDARSITIINNGTDTLRLFSAWIGAAHWLRLGWSAANSQTGVLYASATGTAARVGPGGSFYLWVKDSAALPVDTLFYDTLRLATNDALHDTIAIPIRIVCGELPSVADNTLHFFGEKPALQKGNKKTDYIPVNSYYKHLGVVFSEFIDRSTVVDSTFMVYSICDSHVAGTLRPIPGFLSWGTRDNLRRDTLFFVPAYTSGGFTSPAFHMRPRDSLFIPADTLRARIKNYITDLAGNPFDANGDHVPDAVGLFRTLSAAVDTGSLVVAHLDPDSGQTGIATDAPITITFSTGLLASSVDTVLVNNKSVHVTSAFSQGVSIPFRAFSASGNGISLVPDILFYSGDTVLVTVSASVRDTFGNSLDGDHNGRGDFAFTDNGSYAAAASFTSHTDDYAYSFMIEEAGFYFYPCPYEPARNARHSAQGGIVFKNLHRLVAHQSDRKLQVRIYDVAGDLVYSSKKANDPIRFFSGIGSNPQWKWNATNTKGRDVGSGIYLFVFTDYAGDDVLKKGKLIVIR</sequence>
<dbReference type="Proteomes" id="UP000179243">
    <property type="component" value="Unassembled WGS sequence"/>
</dbReference>
<gene>
    <name evidence="3" type="ORF">A2519_00180</name>
</gene>
<keyword evidence="1" id="KW-0732">Signal</keyword>
<dbReference type="InterPro" id="IPR032812">
    <property type="entry name" value="SbsA_Ig"/>
</dbReference>
<proteinExistence type="predicted"/>
<evidence type="ECO:0000259" key="2">
    <source>
        <dbReference type="Pfam" id="PF13205"/>
    </source>
</evidence>
<organism evidence="3 4">
    <name type="scientific">Candidatus Raymondbacteria bacterium RIFOXYD12_FULL_49_13</name>
    <dbReference type="NCBI Taxonomy" id="1817890"/>
    <lineage>
        <taxon>Bacteria</taxon>
        <taxon>Raymondiibacteriota</taxon>
    </lineage>
</organism>
<comment type="caution">
    <text evidence="3">The sequence shown here is derived from an EMBL/GenBank/DDBJ whole genome shotgun (WGS) entry which is preliminary data.</text>
</comment>
<name>A0A1F7EZV1_UNCRA</name>
<evidence type="ECO:0000313" key="4">
    <source>
        <dbReference type="Proteomes" id="UP000179243"/>
    </source>
</evidence>
<feature type="domain" description="SbsA Ig-like" evidence="2">
    <location>
        <begin position="1282"/>
        <end position="1396"/>
    </location>
</feature>
<dbReference type="Gene3D" id="2.60.40.4070">
    <property type="match status" value="1"/>
</dbReference>
<protein>
    <recommendedName>
        <fullName evidence="2">SbsA Ig-like domain-containing protein</fullName>
    </recommendedName>
</protein>
<reference evidence="3 4" key="1">
    <citation type="journal article" date="2016" name="Nat. Commun.">
        <title>Thousands of microbial genomes shed light on interconnected biogeochemical processes in an aquifer system.</title>
        <authorList>
            <person name="Anantharaman K."/>
            <person name="Brown C.T."/>
            <person name="Hug L.A."/>
            <person name="Sharon I."/>
            <person name="Castelle C.J."/>
            <person name="Probst A.J."/>
            <person name="Thomas B.C."/>
            <person name="Singh A."/>
            <person name="Wilkins M.J."/>
            <person name="Karaoz U."/>
            <person name="Brodie E.L."/>
            <person name="Williams K.H."/>
            <person name="Hubbard S.S."/>
            <person name="Banfield J.F."/>
        </authorList>
    </citation>
    <scope>NUCLEOTIDE SEQUENCE [LARGE SCALE GENOMIC DNA]</scope>
</reference>
<evidence type="ECO:0000313" key="3">
    <source>
        <dbReference type="EMBL" id="OGJ99907.1"/>
    </source>
</evidence>